<accession>A0ACC2NNF0</accession>
<organism evidence="1 2">
    <name type="scientific">Eretmocerus hayati</name>
    <dbReference type="NCBI Taxonomy" id="131215"/>
    <lineage>
        <taxon>Eukaryota</taxon>
        <taxon>Metazoa</taxon>
        <taxon>Ecdysozoa</taxon>
        <taxon>Arthropoda</taxon>
        <taxon>Hexapoda</taxon>
        <taxon>Insecta</taxon>
        <taxon>Pterygota</taxon>
        <taxon>Neoptera</taxon>
        <taxon>Endopterygota</taxon>
        <taxon>Hymenoptera</taxon>
        <taxon>Apocrita</taxon>
        <taxon>Proctotrupomorpha</taxon>
        <taxon>Chalcidoidea</taxon>
        <taxon>Aphelinidae</taxon>
        <taxon>Aphelininae</taxon>
        <taxon>Eretmocerus</taxon>
    </lineage>
</organism>
<feature type="non-terminal residue" evidence="1">
    <location>
        <position position="1673"/>
    </location>
</feature>
<protein>
    <submittedName>
        <fullName evidence="1">Uncharacterized protein</fullName>
    </submittedName>
</protein>
<gene>
    <name evidence="1" type="ORF">QAD02_004049</name>
</gene>
<keyword evidence="2" id="KW-1185">Reference proteome</keyword>
<evidence type="ECO:0000313" key="1">
    <source>
        <dbReference type="EMBL" id="KAJ8672789.1"/>
    </source>
</evidence>
<dbReference type="Proteomes" id="UP001239111">
    <property type="component" value="Chromosome 3"/>
</dbReference>
<name>A0ACC2NNF0_9HYME</name>
<comment type="caution">
    <text evidence="1">The sequence shown here is derived from an EMBL/GenBank/DDBJ whole genome shotgun (WGS) entry which is preliminary data.</text>
</comment>
<dbReference type="EMBL" id="CM056743">
    <property type="protein sequence ID" value="KAJ8672789.1"/>
    <property type="molecule type" value="Genomic_DNA"/>
</dbReference>
<reference evidence="1" key="1">
    <citation type="submission" date="2023-04" db="EMBL/GenBank/DDBJ databases">
        <title>A chromosome-level genome assembly of the parasitoid wasp Eretmocerus hayati.</title>
        <authorList>
            <person name="Zhong Y."/>
            <person name="Liu S."/>
            <person name="Liu Y."/>
        </authorList>
    </citation>
    <scope>NUCLEOTIDE SEQUENCE</scope>
    <source>
        <strain evidence="1">ZJU_SS_LIU_2023</strain>
    </source>
</reference>
<evidence type="ECO:0000313" key="2">
    <source>
        <dbReference type="Proteomes" id="UP001239111"/>
    </source>
</evidence>
<sequence>MTAVGVNSWDEDMNLCASDETGEEYHQYVSGLTRDYESLIDDRIVISSRKKHSTKHIDFNYIHDQDMSYYQESSNGSYYTNGHSQISEDNILKGRSMLGEIPSTSKEDDYDPTLDQELTKLLEEEIKAIKCDSDQCDVKKEGSDCKKDPDSDDDQYEDYFDDFPDDEDDSSVPEWYDVKRRVKMGLAKKNLENVSKTVCQVSSTVDERIMRIEKDHGTPLCKLDKFPKHPSFKKPWQNYWKFNCALKCKLSSTEPDHPHNTECETVALEYCSTKINLQSGSLCQNEIPHYVLHTVEVFQKFIEESTENYFREKASKNQVYEKPTWSYIKLRSNYKEELMMIVCGKGVSPLRMALLKYFKSGPGRATNVVSLYYINLLGSKKKSGNILPGFLYGVYTIKDKIGPISINYNPKTNTEFNSTEAALLGKNIYHLLRPTSETTILDIGCNSGTLSLMLAQKCDKVIGFSALDGDIKMAEEIKFNNRILNATFIACPPKEVRSKISIFVKKCRTMAIINLSTTFGKSVDVMKALRQSPTVFRVAVYGTLESREHRNMITYLTTPDDKDGDEFIPMEGCVLDKFPSIDTEFDILVIFERKSLIEASIEFLGSGPTVNLKEDLWNHYPNFGSQNKIKYQKGFGNSLDNGLSNSAPFKKPVKKLTMFDSPALPKEQSDLPVIKEDPTKIFGDFTSDLDPEALLDEDEPYVPLPVKKRELEGASYVPLRVKSDDKLLPSKSDKLEFKVLKKIYDFPSAQSKGRSKSPVSNQYRDEPLYLRNSPTDRSRRSPSPRSRDRLYRSPSPRSRDRLYRSPSPRNRDRLYRSPSPRARDRARRSPSPRARDRMRRSPSPRARDRMRRSPSPRARDRMPRSPSPQARDRTRRSPSPRARDRTRRSPSPRAKNRSESPEYMYRKEKSLHPRDRILDKSRLIEPRIKQERDHKCSAPIKLERRSPPIELEYRTKQSSSHRVKTEHGTLLDKQHQSNRQAERRIKTEKRASPERGHQTNGQVVRHIKCEKGTSSEKKKDKTRSHVKQRIKTEKSGSQSDREEGELSPESIEASPRVDPVETKPVIKSEPMDIDDPPQSHTPPIKREETTVNTGAPVNNVRVKTEPVSPVAVRIKNEPADLKASPISDTDELANMETPVHVPAALAQKNAPPPPSPKANFTINGFQFCLKPNQTFLSVKSEPPEVEEPSATPPHNPQIKQEPCTPEPVVLAEVKVERKTPELQEDEVEVVHVKSPKRIKVNLQTVVVKKEKEDSPPQDDGDLRELIRKRNELKKQLGGGAVGSPLESCIRHSPSPIGKRPRSPASPSRLYSSSGKQNSSTPPHRRRSPSPYSKRFRRSRSPSIPYTDRYRWRSPPRQRFKTSPPSRYSRSPSPRYVRSPSSRSPSPSRRRRSPSFYNPEPSGVVPKYERVSSPVRYRYSELHDGYRISPPHEKYRRSSLRLSPPPISKSKYSPPSRYRFSRSPSATLRAIRPLSPSSKSKRSPIRYDGRRSRSKSPIPRRKSKSSSLKRSRSPLSLSPSPSRDLKSSSRSKTRDKNHEKKKKKKKKRTASSPDASTSKKKKIQNEHDDWDIPGLSCLEDSPVKSMKPKVPSSSDIFIEELMAAEEREVLLIKEVVKEKIVTEEIIVEDIGTEEVVSGKVVADEVITEEVVSGKVAADEVIPEEVVSEKVVADE</sequence>
<proteinExistence type="predicted"/>